<keyword evidence="3" id="KW-1185">Reference proteome</keyword>
<gene>
    <name evidence="2" type="ORF">LTRI10_LOCUS23868</name>
</gene>
<dbReference type="EMBL" id="OZ034817">
    <property type="protein sequence ID" value="CAL1382551.1"/>
    <property type="molecule type" value="Genomic_DNA"/>
</dbReference>
<feature type="compositionally biased region" description="Low complexity" evidence="1">
    <location>
        <begin position="128"/>
        <end position="146"/>
    </location>
</feature>
<organism evidence="2 3">
    <name type="scientific">Linum trigynum</name>
    <dbReference type="NCBI Taxonomy" id="586398"/>
    <lineage>
        <taxon>Eukaryota</taxon>
        <taxon>Viridiplantae</taxon>
        <taxon>Streptophyta</taxon>
        <taxon>Embryophyta</taxon>
        <taxon>Tracheophyta</taxon>
        <taxon>Spermatophyta</taxon>
        <taxon>Magnoliopsida</taxon>
        <taxon>eudicotyledons</taxon>
        <taxon>Gunneridae</taxon>
        <taxon>Pentapetalae</taxon>
        <taxon>rosids</taxon>
        <taxon>fabids</taxon>
        <taxon>Malpighiales</taxon>
        <taxon>Linaceae</taxon>
        <taxon>Linum</taxon>
    </lineage>
</organism>
<reference evidence="2 3" key="1">
    <citation type="submission" date="2024-04" db="EMBL/GenBank/DDBJ databases">
        <authorList>
            <person name="Fracassetti M."/>
        </authorList>
    </citation>
    <scope>NUCLEOTIDE SEQUENCE [LARGE SCALE GENOMIC DNA]</scope>
</reference>
<dbReference type="Proteomes" id="UP001497516">
    <property type="component" value="Chromosome 4"/>
</dbReference>
<evidence type="ECO:0000313" key="2">
    <source>
        <dbReference type="EMBL" id="CAL1382551.1"/>
    </source>
</evidence>
<evidence type="ECO:0000256" key="1">
    <source>
        <dbReference type="SAM" id="MobiDB-lite"/>
    </source>
</evidence>
<sequence length="197" mass="21781">MLGKSYTPSDGSTSHLPLRTLHCLHSISQDEDNLHLSSLNANTVAKASRCGRALARYFNIDLSGLTVILPPTPFSRDTLRRQLILQHDGDMTWIRRLPRPVPRPPEGEYLPEASDAAARRTTRRTNRRTTPSAAGASTSAAGPSAAAPTSYIAEQLAALSRQNEQILAGQEHINAQLDRERDGRRRIISAQHYMMSY</sequence>
<protein>
    <submittedName>
        <fullName evidence="2">Uncharacterized protein</fullName>
    </submittedName>
</protein>
<feature type="region of interest" description="Disordered" evidence="1">
    <location>
        <begin position="97"/>
        <end position="146"/>
    </location>
</feature>
<proteinExistence type="predicted"/>
<name>A0AAV2E9A9_9ROSI</name>
<accession>A0AAV2E9A9</accession>
<evidence type="ECO:0000313" key="3">
    <source>
        <dbReference type="Proteomes" id="UP001497516"/>
    </source>
</evidence>
<dbReference type="AlphaFoldDB" id="A0AAV2E9A9"/>